<dbReference type="Proteomes" id="UP000095131">
    <property type="component" value="Unassembled WGS sequence"/>
</dbReference>
<evidence type="ECO:0000256" key="2">
    <source>
        <dbReference type="ARBA" id="ARBA00012528"/>
    </source>
</evidence>
<dbReference type="EMBL" id="MDCJ01000002">
    <property type="protein sequence ID" value="ODS11607.1"/>
    <property type="molecule type" value="Genomic_DNA"/>
</dbReference>
<dbReference type="FunFam" id="3.30.70.270:FF:000001">
    <property type="entry name" value="Diguanylate cyclase domain protein"/>
    <property type="match status" value="1"/>
</dbReference>
<dbReference type="Pfam" id="PF00990">
    <property type="entry name" value="GGDEF"/>
    <property type="match status" value="1"/>
</dbReference>
<evidence type="ECO:0000256" key="1">
    <source>
        <dbReference type="ARBA" id="ARBA00001946"/>
    </source>
</evidence>
<keyword evidence="4" id="KW-0472">Membrane</keyword>
<dbReference type="SMART" id="SM00267">
    <property type="entry name" value="GGDEF"/>
    <property type="match status" value="1"/>
</dbReference>
<dbReference type="SUPFAM" id="SSF49785">
    <property type="entry name" value="Galactose-binding domain-like"/>
    <property type="match status" value="1"/>
</dbReference>
<dbReference type="InterPro" id="IPR000160">
    <property type="entry name" value="GGDEF_dom"/>
</dbReference>
<dbReference type="InterPro" id="IPR029787">
    <property type="entry name" value="Nucleotide_cyclase"/>
</dbReference>
<sequence>MCLSGWNVKLKTIHKLIFGLFIFTIFVVTLHWLYGEKKIYRVSPSQYTYLATNDQLQKGASTSSISREGDEVILDCELKVSADYKWPYCGISILYDNEDPTRGNDLSDYHTVRLDVDFIRLDGDTNPALRVYLRNYNPVYSLPDNEYTHKYNGLDYRQADYSQVLEVPLKSLQVLTWWLVDNQIPIAHSAPEFNNVNRIEFATGSGTPVGKYQLRIRSIEFVGHYIDGEILMLMLLFLWVGLALIFSATQIHRKQRILSESEARRQHLKLLNRSLREENTQFAELAHRDALTGAMNRHSIRNWLEQEYYPERELKTQLTVIYLDIDYFKQVNDVHGHKMGDDILREFAIVVMSELRASDRFVRWGGEEFVVFCPNSTLRHASILAERLRQKIELHKWMHGEVLTASLGVAELGQETAIDMLTRADEMLYRAKRSGRNRVEIESQEQ</sequence>
<gene>
    <name evidence="6" type="ORF">VSF3289_01874</name>
</gene>
<comment type="caution">
    <text evidence="6">The sequence shown here is derived from an EMBL/GenBank/DDBJ whole genome shotgun (WGS) entry which is preliminary data.</text>
</comment>
<feature type="transmembrane region" description="Helical" evidence="4">
    <location>
        <begin position="12"/>
        <end position="34"/>
    </location>
</feature>
<dbReference type="PANTHER" id="PTHR45138:SF9">
    <property type="entry name" value="DIGUANYLATE CYCLASE DGCM-RELATED"/>
    <property type="match status" value="1"/>
</dbReference>
<dbReference type="NCBIfam" id="TIGR00254">
    <property type="entry name" value="GGDEF"/>
    <property type="match status" value="1"/>
</dbReference>
<dbReference type="CDD" id="cd01949">
    <property type="entry name" value="GGDEF"/>
    <property type="match status" value="1"/>
</dbReference>
<evidence type="ECO:0000256" key="4">
    <source>
        <dbReference type="SAM" id="Phobius"/>
    </source>
</evidence>
<feature type="transmembrane region" description="Helical" evidence="4">
    <location>
        <begin position="230"/>
        <end position="249"/>
    </location>
</feature>
<dbReference type="AlphaFoldDB" id="A0A1E3WQ49"/>
<dbReference type="GO" id="GO:0052621">
    <property type="term" value="F:diguanylate cyclase activity"/>
    <property type="evidence" value="ECO:0007669"/>
    <property type="project" value="UniProtKB-EC"/>
</dbReference>
<dbReference type="SUPFAM" id="SSF55073">
    <property type="entry name" value="Nucleotide cyclase"/>
    <property type="match status" value="1"/>
</dbReference>
<organism evidence="6 7">
    <name type="scientific">Vibrio scophthalmi</name>
    <dbReference type="NCBI Taxonomy" id="45658"/>
    <lineage>
        <taxon>Bacteria</taxon>
        <taxon>Pseudomonadati</taxon>
        <taxon>Pseudomonadota</taxon>
        <taxon>Gammaproteobacteria</taxon>
        <taxon>Vibrionales</taxon>
        <taxon>Vibrionaceae</taxon>
        <taxon>Vibrio</taxon>
    </lineage>
</organism>
<feature type="domain" description="GGDEF" evidence="5">
    <location>
        <begin position="316"/>
        <end position="444"/>
    </location>
</feature>
<dbReference type="PANTHER" id="PTHR45138">
    <property type="entry name" value="REGULATORY COMPONENTS OF SENSORY TRANSDUCTION SYSTEM"/>
    <property type="match status" value="1"/>
</dbReference>
<evidence type="ECO:0000313" key="7">
    <source>
        <dbReference type="Proteomes" id="UP000095131"/>
    </source>
</evidence>
<dbReference type="EC" id="2.7.7.65" evidence="2"/>
<proteinExistence type="predicted"/>
<dbReference type="Gene3D" id="3.30.70.270">
    <property type="match status" value="1"/>
</dbReference>
<dbReference type="GO" id="GO:1902201">
    <property type="term" value="P:negative regulation of bacterial-type flagellum-dependent cell motility"/>
    <property type="evidence" value="ECO:0007669"/>
    <property type="project" value="TreeGrafter"/>
</dbReference>
<keyword evidence="4" id="KW-0812">Transmembrane</keyword>
<evidence type="ECO:0000259" key="5">
    <source>
        <dbReference type="PROSITE" id="PS50887"/>
    </source>
</evidence>
<dbReference type="InterPro" id="IPR050469">
    <property type="entry name" value="Diguanylate_Cyclase"/>
</dbReference>
<evidence type="ECO:0000313" key="6">
    <source>
        <dbReference type="EMBL" id="ODS11607.1"/>
    </source>
</evidence>
<protein>
    <recommendedName>
        <fullName evidence="2">diguanylate cyclase</fullName>
        <ecNumber evidence="2">2.7.7.65</ecNumber>
    </recommendedName>
</protein>
<reference evidence="6 7" key="1">
    <citation type="submission" date="2016-08" db="EMBL/GenBank/DDBJ databases">
        <title>Genome sequencing of Vibrio scophthalmi strain FP3289, an isolated from Paralichthys olivaceus.</title>
        <authorList>
            <person name="Han H.-J."/>
        </authorList>
    </citation>
    <scope>NUCLEOTIDE SEQUENCE [LARGE SCALE GENOMIC DNA]</scope>
    <source>
        <strain evidence="6 7">FP3289</strain>
    </source>
</reference>
<name>A0A1E3WQ49_9VIBR</name>
<dbReference type="PROSITE" id="PS50887">
    <property type="entry name" value="GGDEF"/>
    <property type="match status" value="1"/>
</dbReference>
<dbReference type="GO" id="GO:0043709">
    <property type="term" value="P:cell adhesion involved in single-species biofilm formation"/>
    <property type="evidence" value="ECO:0007669"/>
    <property type="project" value="TreeGrafter"/>
</dbReference>
<dbReference type="GO" id="GO:0005886">
    <property type="term" value="C:plasma membrane"/>
    <property type="evidence" value="ECO:0007669"/>
    <property type="project" value="TreeGrafter"/>
</dbReference>
<evidence type="ECO:0000256" key="3">
    <source>
        <dbReference type="ARBA" id="ARBA00034247"/>
    </source>
</evidence>
<comment type="cofactor">
    <cofactor evidence="1">
        <name>Mg(2+)</name>
        <dbReference type="ChEBI" id="CHEBI:18420"/>
    </cofactor>
</comment>
<comment type="catalytic activity">
    <reaction evidence="3">
        <text>2 GTP = 3',3'-c-di-GMP + 2 diphosphate</text>
        <dbReference type="Rhea" id="RHEA:24898"/>
        <dbReference type="ChEBI" id="CHEBI:33019"/>
        <dbReference type="ChEBI" id="CHEBI:37565"/>
        <dbReference type="ChEBI" id="CHEBI:58805"/>
        <dbReference type="EC" id="2.7.7.65"/>
    </reaction>
</comment>
<accession>A0A1E3WQ49</accession>
<keyword evidence="4" id="KW-1133">Transmembrane helix</keyword>
<dbReference type="InterPro" id="IPR043128">
    <property type="entry name" value="Rev_trsase/Diguanyl_cyclase"/>
</dbReference>
<dbReference type="InterPro" id="IPR008979">
    <property type="entry name" value="Galactose-bd-like_sf"/>
</dbReference>
<dbReference type="PATRIC" id="fig|45658.8.peg.1880"/>
<dbReference type="OrthoDB" id="9803824at2"/>